<dbReference type="InterPro" id="IPR052667">
    <property type="entry name" value="E3_ubiquitin-ligase_RING"/>
</dbReference>
<keyword evidence="2" id="KW-0862">Zinc</keyword>
<protein>
    <submittedName>
        <fullName evidence="7">RING-type domain-containing protein</fullName>
    </submittedName>
</protein>
<dbReference type="PANTHER" id="PTHR47156">
    <property type="entry name" value="PROTEIN CBG20824"/>
    <property type="match status" value="1"/>
</dbReference>
<dbReference type="Gene3D" id="3.30.40.10">
    <property type="entry name" value="Zinc/RING finger domain, C3HC4 (zinc finger)"/>
    <property type="match status" value="1"/>
</dbReference>
<keyword evidence="6" id="KW-1185">Reference proteome</keyword>
<sequence>MTFTPTATIYLFIQEKGFRILNNEEIYEFDRIRVVERPPQDLSDSESLDLEMDSSASESPDDEEELNFSYKDLKCSVCLEQYSSTRKKRIPRILKSCGHTTCYGCAKKLETAMEMISCPLCGKYTFESAKDLPKNYLAIGLMDEIKLSGK</sequence>
<dbReference type="GO" id="GO:0008270">
    <property type="term" value="F:zinc ion binding"/>
    <property type="evidence" value="ECO:0007669"/>
    <property type="project" value="UniProtKB-KW"/>
</dbReference>
<accession>A0A1I7T2N6</accession>
<evidence type="ECO:0000313" key="7">
    <source>
        <dbReference type="WBParaSite" id="Csp11.Scaffold481.g1838.t1"/>
    </source>
</evidence>
<organism evidence="6 7">
    <name type="scientific">Caenorhabditis tropicalis</name>
    <dbReference type="NCBI Taxonomy" id="1561998"/>
    <lineage>
        <taxon>Eukaryota</taxon>
        <taxon>Metazoa</taxon>
        <taxon>Ecdysozoa</taxon>
        <taxon>Nematoda</taxon>
        <taxon>Chromadorea</taxon>
        <taxon>Rhabditida</taxon>
        <taxon>Rhabditina</taxon>
        <taxon>Rhabditomorpha</taxon>
        <taxon>Rhabditoidea</taxon>
        <taxon>Rhabditidae</taxon>
        <taxon>Peloderinae</taxon>
        <taxon>Caenorhabditis</taxon>
    </lineage>
</organism>
<evidence type="ECO:0000256" key="2">
    <source>
        <dbReference type="ARBA" id="ARBA00022833"/>
    </source>
</evidence>
<dbReference type="STRING" id="1561998.A0A1I7T2N6"/>
<feature type="region of interest" description="Disordered" evidence="4">
    <location>
        <begin position="40"/>
        <end position="65"/>
    </location>
</feature>
<evidence type="ECO:0000256" key="1">
    <source>
        <dbReference type="ARBA" id="ARBA00022771"/>
    </source>
</evidence>
<dbReference type="InterPro" id="IPR013083">
    <property type="entry name" value="Znf_RING/FYVE/PHD"/>
</dbReference>
<name>A0A1I7T2N6_9PELO</name>
<dbReference type="WBParaSite" id="Csp11.Scaffold481.g1838.t1">
    <property type="protein sequence ID" value="Csp11.Scaffold481.g1838.t1"/>
    <property type="gene ID" value="Csp11.Scaffold481.g1838"/>
</dbReference>
<reference evidence="7" key="1">
    <citation type="submission" date="2016-11" db="UniProtKB">
        <authorList>
            <consortium name="WormBaseParasite"/>
        </authorList>
    </citation>
    <scope>IDENTIFICATION</scope>
</reference>
<evidence type="ECO:0000313" key="6">
    <source>
        <dbReference type="Proteomes" id="UP000095282"/>
    </source>
</evidence>
<feature type="compositionally biased region" description="Acidic residues" evidence="4">
    <location>
        <begin position="43"/>
        <end position="52"/>
    </location>
</feature>
<dbReference type="SMART" id="SM00184">
    <property type="entry name" value="RING"/>
    <property type="match status" value="1"/>
</dbReference>
<feature type="domain" description="RING-type" evidence="5">
    <location>
        <begin position="75"/>
        <end position="121"/>
    </location>
</feature>
<keyword evidence="1 3" id="KW-0863">Zinc-finger</keyword>
<dbReference type="SUPFAM" id="SSF57850">
    <property type="entry name" value="RING/U-box"/>
    <property type="match status" value="1"/>
</dbReference>
<dbReference type="Proteomes" id="UP000095282">
    <property type="component" value="Unplaced"/>
</dbReference>
<dbReference type="PANTHER" id="PTHR47156:SF10">
    <property type="entry name" value="E3 UBIQUITIN-PROTEIN LIGASE TRIM-21-RELATED"/>
    <property type="match status" value="1"/>
</dbReference>
<dbReference type="InterPro" id="IPR001841">
    <property type="entry name" value="Znf_RING"/>
</dbReference>
<evidence type="ECO:0000259" key="5">
    <source>
        <dbReference type="PROSITE" id="PS50089"/>
    </source>
</evidence>
<dbReference type="PROSITE" id="PS50089">
    <property type="entry name" value="ZF_RING_2"/>
    <property type="match status" value="1"/>
</dbReference>
<dbReference type="AlphaFoldDB" id="A0A1I7T2N6"/>
<keyword evidence="1 3" id="KW-0479">Metal-binding</keyword>
<proteinExistence type="predicted"/>
<evidence type="ECO:0000256" key="4">
    <source>
        <dbReference type="SAM" id="MobiDB-lite"/>
    </source>
</evidence>
<evidence type="ECO:0000256" key="3">
    <source>
        <dbReference type="PROSITE-ProRule" id="PRU00175"/>
    </source>
</evidence>
<dbReference type="Pfam" id="PF14634">
    <property type="entry name" value="zf-RING_5"/>
    <property type="match status" value="1"/>
</dbReference>